<feature type="transmembrane region" description="Helical" evidence="1">
    <location>
        <begin position="162"/>
        <end position="182"/>
    </location>
</feature>
<accession>A0A158P550</accession>
<name>A0A158P550_TETUR</name>
<organism evidence="2 3">
    <name type="scientific">Tetranychus urticae</name>
    <name type="common">Two-spotted spider mite</name>
    <dbReference type="NCBI Taxonomy" id="32264"/>
    <lineage>
        <taxon>Eukaryota</taxon>
        <taxon>Metazoa</taxon>
        <taxon>Ecdysozoa</taxon>
        <taxon>Arthropoda</taxon>
        <taxon>Chelicerata</taxon>
        <taxon>Arachnida</taxon>
        <taxon>Acari</taxon>
        <taxon>Acariformes</taxon>
        <taxon>Trombidiformes</taxon>
        <taxon>Prostigmata</taxon>
        <taxon>Eleutherengona</taxon>
        <taxon>Raphignathae</taxon>
        <taxon>Tetranychoidea</taxon>
        <taxon>Tetranychidae</taxon>
        <taxon>Tetranychus</taxon>
    </lineage>
</organism>
<reference evidence="2" key="2">
    <citation type="submission" date="2016-04" db="UniProtKB">
        <authorList>
            <consortium name="EnsemblMetazoa"/>
        </authorList>
    </citation>
    <scope>IDENTIFICATION</scope>
</reference>
<keyword evidence="1" id="KW-0472">Membrane</keyword>
<proteinExistence type="predicted"/>
<reference evidence="3" key="1">
    <citation type="submission" date="2011-08" db="EMBL/GenBank/DDBJ databases">
        <authorList>
            <person name="Rombauts S."/>
        </authorList>
    </citation>
    <scope>NUCLEOTIDE SEQUENCE</scope>
    <source>
        <strain evidence="3">London</strain>
    </source>
</reference>
<feature type="transmembrane region" description="Helical" evidence="1">
    <location>
        <begin position="262"/>
        <end position="283"/>
    </location>
</feature>
<evidence type="ECO:0000313" key="2">
    <source>
        <dbReference type="EnsemblMetazoa" id="tetur144g00003.1"/>
    </source>
</evidence>
<dbReference type="EMBL" id="CAEY01000186">
    <property type="status" value="NOT_ANNOTATED_CDS"/>
    <property type="molecule type" value="Genomic_DNA"/>
</dbReference>
<dbReference type="EnsemblMetazoa" id="tetur144g00003.1">
    <property type="protein sequence ID" value="tetur144g00003.1"/>
    <property type="gene ID" value="tetur144g00003"/>
</dbReference>
<keyword evidence="1" id="KW-1133">Transmembrane helix</keyword>
<dbReference type="AlphaFoldDB" id="A0A158P550"/>
<evidence type="ECO:0000256" key="1">
    <source>
        <dbReference type="SAM" id="Phobius"/>
    </source>
</evidence>
<keyword evidence="1" id="KW-0812">Transmembrane</keyword>
<evidence type="ECO:0008006" key="4">
    <source>
        <dbReference type="Google" id="ProtNLM"/>
    </source>
</evidence>
<feature type="transmembrane region" description="Helical" evidence="1">
    <location>
        <begin position="32"/>
        <end position="51"/>
    </location>
</feature>
<feature type="transmembrane region" description="Helical" evidence="1">
    <location>
        <begin position="338"/>
        <end position="358"/>
    </location>
</feature>
<protein>
    <recommendedName>
        <fullName evidence="4">Gustatory receptor</fullName>
    </recommendedName>
</protein>
<feature type="transmembrane region" description="Helical" evidence="1">
    <location>
        <begin position="121"/>
        <end position="142"/>
    </location>
</feature>
<keyword evidence="3" id="KW-1185">Reference proteome</keyword>
<feature type="transmembrane region" description="Helical" evidence="1">
    <location>
        <begin position="63"/>
        <end position="89"/>
    </location>
</feature>
<sequence length="359" mass="41652">MSSPTRPNPPNRIILEGYILPSKYILGPVTKILLLFTIAFCPAFKIAYYSIYTFHFCNYSTKVLIFECVHIYITVITLSLKVFLVLFGFDLDYFKKFISTIELLSIEANSTSVRTIKRNRLFNLIILVISFISYAIIIAIYFLPHVQKLGKVKVTLLIIDEFLMVIGSLFLYNMICNICICLRTGFNEINSQIAALNEKSKHLFKPFNEIRSLRKRYSHEVRSTQSAEKLFRCFITLFYFEYFSQNIVNIVRLFGPQTKIELVFILAILIRTVHLLIMTYNLVSVNNLSRQGLEDLYDFSFKLNSIHLYHENDIFIARMALSDVGFTFANLFTINNSFITSMFTLSLTIIIALASFIYH</sequence>
<dbReference type="Proteomes" id="UP000015104">
    <property type="component" value="Unassembled WGS sequence"/>
</dbReference>
<evidence type="ECO:0000313" key="3">
    <source>
        <dbReference type="Proteomes" id="UP000015104"/>
    </source>
</evidence>